<dbReference type="InterPro" id="IPR025103">
    <property type="entry name" value="DUF4011"/>
</dbReference>
<gene>
    <name evidence="6" type="ORF">EA656_03840</name>
</gene>
<dbReference type="InterPro" id="IPR011335">
    <property type="entry name" value="Restrct_endonuc-II-like"/>
</dbReference>
<feature type="domain" description="DNA2/NAM7 helicase helicase" evidence="3">
    <location>
        <begin position="1251"/>
        <end position="1290"/>
    </location>
</feature>
<proteinExistence type="predicted"/>
<dbReference type="GO" id="GO:0004386">
    <property type="term" value="F:helicase activity"/>
    <property type="evidence" value="ECO:0007669"/>
    <property type="project" value="InterPro"/>
</dbReference>
<feature type="domain" description="Restriction endonuclease type II-like" evidence="5">
    <location>
        <begin position="1558"/>
        <end position="1655"/>
    </location>
</feature>
<evidence type="ECO:0000259" key="2">
    <source>
        <dbReference type="Pfam" id="PF11784"/>
    </source>
</evidence>
<dbReference type="InterPro" id="IPR041677">
    <property type="entry name" value="DNA2/NAM7_AAA_11"/>
</dbReference>
<dbReference type="InterPro" id="IPR027417">
    <property type="entry name" value="P-loop_NTPase"/>
</dbReference>
<dbReference type="Proteomes" id="UP000292087">
    <property type="component" value="Unassembled WGS sequence"/>
</dbReference>
<reference evidence="6 7" key="1">
    <citation type="submission" date="2019-02" db="EMBL/GenBank/DDBJ databases">
        <title>WGS of Pseudoxanthomonas species novum from clinical isolates.</title>
        <authorList>
            <person name="Bernier A.-M."/>
            <person name="Bernard K."/>
            <person name="Vachon A."/>
        </authorList>
    </citation>
    <scope>NUCLEOTIDE SEQUENCE [LARGE SCALE GENOMIC DNA]</scope>
    <source>
        <strain evidence="6 7">NML140781</strain>
    </source>
</reference>
<dbReference type="InterPro" id="IPR049468">
    <property type="entry name" value="Restrct_endonuc-II-like_dom"/>
</dbReference>
<dbReference type="PANTHER" id="PTHR10887">
    <property type="entry name" value="DNA2/NAM7 HELICASE FAMILY"/>
    <property type="match status" value="1"/>
</dbReference>
<dbReference type="SUPFAM" id="SSF52540">
    <property type="entry name" value="P-loop containing nucleoside triphosphate hydrolases"/>
    <property type="match status" value="1"/>
</dbReference>
<dbReference type="Pfam" id="PF13195">
    <property type="entry name" value="DUF4011"/>
    <property type="match status" value="1"/>
</dbReference>
<accession>A0A4Q8M0J1</accession>
<feature type="domain" description="DNA2/NAM7 helicase-like C-terminal" evidence="4">
    <location>
        <begin position="1327"/>
        <end position="1511"/>
    </location>
</feature>
<feature type="domain" description="DNA2/NAM7 helicase helicase" evidence="3">
    <location>
        <begin position="351"/>
        <end position="414"/>
    </location>
</feature>
<dbReference type="InterPro" id="IPR045055">
    <property type="entry name" value="DNA2/NAM7-like"/>
</dbReference>
<feature type="region of interest" description="Disordered" evidence="1">
    <location>
        <begin position="1293"/>
        <end position="1312"/>
    </location>
</feature>
<sequence>MGAFGRLAMLRNRGKSMDQTALAQASEASSSLRGAGDLKSKIEKARLELLDLSTRNRLLHTPRGGRAKTVEVVHELAKAMYQTLVIDAKRFTFVAGKEDPKQGGALPELDDDDEAVLLDEAPEDPELIAQPDFELDENGRVKAHWDAQLTTRLTPTGLQKRLLDLYTDARTLQEEQGVNVLYLAVGYLRWRATSTPQTDRFAPLVLIPVQLERSTAGEKFHLKWTGDDIQANLSLQLFLQREFGLRLPNIEEFETLDVDAYLASVEVMLEGKDTWGVLRDDAILGLFSFAKFMMYRDLDPQGWEALGGIEAIPTLRGVVQDGFPGASLTDEAINLDRIIPPEKMRHVVDCDSSQALVVHDVLQGNNILVQGPPGTGKSQTIANIISAAVAEGKRVLFVAEKMAALEVVKRRLDHVGVGVACLELHSNKANKRSLLEELRHTLNLGEPKRSSAAPIIEQLTERRDTLNAHVARLHEAHQPSGLTPYQVFGHMVRLRRLGYTTQSLSLEAPTSWASHQKDERESLLRELIERVEEIGVPDEHAWSGVQNDGLLPSERDRLLILVAGLSQRLGDWEASSTSLHHTLDLAPPARFGDAGLAVQRVKALLEAPKLGSNALQSEVWDEQGRASTVIDALESAQKARAAVEAKIKVDALARDWDATKATMGALPSSFVLGKELATLGGAHGALVRLLPDLTRLTQLLAEKSPLTLDLALRLVAIAERATSIPELDRDALVAHIWDRGVDAVEEIVVAVESVQQAKGSLSTVFRDSAWNKDPAELEAARGQLAMRGTSLFRFLSGDWRRANQTIRTLLSNPKLPALDMLGSLDVLLDAKSAQRKIAEHDSQGQEAFGSNWQRERSNPSFLRGVVAWMRTLRPLGSGVRERLADIGDRVLATEIAKRVKPVLEELGRNLSPVHEALLAAERNPWGEETVLKRVALSDLSERSALWQAAFEQSALLLSAEELTVDQALAVIGDIQQAQAANAAFEAVANDGASAFGPFWLALDSKPGELRPIVSWIEQNPELRPLAARISEPQPLLDQAERASSAAGILAGEVMDLLVGLQFEGNAEITRDPSQTPLATLKSQLASWQADPEGLRTWVAYLAIANEAKRKGLGAVVNALAKGDLAVADALGVFELSYYEAVLQALVQRDRALASFDGQRQSQVVASFASLDQERMQLACYEVVKAHHSKIPRQGGATGPTAVLIGEMARKKGHLPIRQLMQRCAPAIQALKPVFMMSPLSVAQFLPAGALDFDMLVIDEASQVQPIDALGAIARAKQLVIVGDERQLPPTRFFSKALGDGGDREDDEGGAQASDVESILGLCRARGLPERMLRWHYRSRHQSLIAVSNQQFYEGKLFIVPSPYTSEAGVGLRLHHLPEAIYDRGNTRTNPKEAKAVALAVLAHAQSTPQLTLGVATFSTAQRRAILDELELLRRQHPETEGFFADHPAEPFFVKSLENIQGDERDVIFISVGYGRDAQRHMTMNFGPVSSEGGERRLNVLISRAKSRCEIFTSITDEDIDTDRAKGKGTFALKLFLNYARTGRLTLNTEKRDVKQSVFEQEVAQALRARGYDLHTDVGLAGFFVDIAIANPDEPGRYILGIECDGQSYRDARSARDRDRLRASVLRDKGWQVYRIWSSDWFHRPEAELEKLVAAIERAKSESVNSEPSPKPSHRAVPVEILTVDRGEVTEMGLIEAQSPPDTEPYIEASFAVPSNQFELHLVPTGHLAAIVRQIVEVESPIHRSEVVTRARTLWGLQRAGSRIQQAVEDAIGSVVSMGGVQIVDKDFLAIPRKEVRVRDRSMVESLTLRRPEFLPPSEIDSALMKVVQDNLGAKAEELVTMVSRQLGYKSTSPQLRRVILDRCEAIVGAGRLALKGDLLVVP</sequence>
<evidence type="ECO:0000256" key="1">
    <source>
        <dbReference type="SAM" id="MobiDB-lite"/>
    </source>
</evidence>
<dbReference type="EMBL" id="SHMF01000001">
    <property type="protein sequence ID" value="TAA37800.1"/>
    <property type="molecule type" value="Genomic_DNA"/>
</dbReference>
<protein>
    <submittedName>
        <fullName evidence="6">DUF3320 domain-containing protein</fullName>
    </submittedName>
</protein>
<dbReference type="FunFam" id="3.40.50.300:FF:002063">
    <property type="entry name" value="DNA helicase related protein"/>
    <property type="match status" value="1"/>
</dbReference>
<dbReference type="Pfam" id="PF11784">
    <property type="entry name" value="DUF3320"/>
    <property type="match status" value="1"/>
</dbReference>
<evidence type="ECO:0000259" key="5">
    <source>
        <dbReference type="Pfam" id="PF18741"/>
    </source>
</evidence>
<dbReference type="Pfam" id="PF18741">
    <property type="entry name" value="MTES_1575"/>
    <property type="match status" value="1"/>
</dbReference>
<dbReference type="Pfam" id="PF13086">
    <property type="entry name" value="AAA_11"/>
    <property type="match status" value="2"/>
</dbReference>
<dbReference type="InterPro" id="IPR021754">
    <property type="entry name" value="DUF3320"/>
</dbReference>
<feature type="domain" description="DUF3320" evidence="2">
    <location>
        <begin position="1718"/>
        <end position="1765"/>
    </location>
</feature>
<organism evidence="6 7">
    <name type="scientific">Pseudoxanthomonas winnipegensis</name>
    <dbReference type="NCBI Taxonomy" id="2480810"/>
    <lineage>
        <taxon>Bacteria</taxon>
        <taxon>Pseudomonadati</taxon>
        <taxon>Pseudomonadota</taxon>
        <taxon>Gammaproteobacteria</taxon>
        <taxon>Lysobacterales</taxon>
        <taxon>Lysobacteraceae</taxon>
        <taxon>Pseudoxanthomonas</taxon>
    </lineage>
</organism>
<name>A0A4Q8M0J1_9GAMM</name>
<dbReference type="Gene3D" id="3.40.50.300">
    <property type="entry name" value="P-loop containing nucleotide triphosphate hydrolases"/>
    <property type="match status" value="3"/>
</dbReference>
<dbReference type="Pfam" id="PF13087">
    <property type="entry name" value="AAA_12"/>
    <property type="match status" value="1"/>
</dbReference>
<evidence type="ECO:0000259" key="4">
    <source>
        <dbReference type="Pfam" id="PF13087"/>
    </source>
</evidence>
<evidence type="ECO:0000259" key="3">
    <source>
        <dbReference type="Pfam" id="PF13086"/>
    </source>
</evidence>
<comment type="caution">
    <text evidence="6">The sequence shown here is derived from an EMBL/GenBank/DDBJ whole genome shotgun (WGS) entry which is preliminary data.</text>
</comment>
<evidence type="ECO:0000313" key="6">
    <source>
        <dbReference type="EMBL" id="TAA37800.1"/>
    </source>
</evidence>
<dbReference type="Gene3D" id="3.40.960.10">
    <property type="entry name" value="VSR Endonuclease"/>
    <property type="match status" value="1"/>
</dbReference>
<evidence type="ECO:0000313" key="7">
    <source>
        <dbReference type="Proteomes" id="UP000292087"/>
    </source>
</evidence>
<dbReference type="FunFam" id="3.40.960.10:FF:000002">
    <property type="entry name" value="DNA helicase related protein"/>
    <property type="match status" value="1"/>
</dbReference>
<dbReference type="SUPFAM" id="SSF52980">
    <property type="entry name" value="Restriction endonuclease-like"/>
    <property type="match status" value="1"/>
</dbReference>
<dbReference type="InterPro" id="IPR041679">
    <property type="entry name" value="DNA2/NAM7-like_C"/>
</dbReference>
<dbReference type="PANTHER" id="PTHR10887:SF530">
    <property type="entry name" value="SUPERFAMILY I DNA HELICASES"/>
    <property type="match status" value="1"/>
</dbReference>